<feature type="compositionally biased region" description="Polar residues" evidence="7">
    <location>
        <begin position="1168"/>
        <end position="1195"/>
    </location>
</feature>
<dbReference type="PROSITE" id="PS50011">
    <property type="entry name" value="PROTEIN_KINASE_DOM"/>
    <property type="match status" value="1"/>
</dbReference>
<dbReference type="InterPro" id="IPR017441">
    <property type="entry name" value="Protein_kinase_ATP_BS"/>
</dbReference>
<keyword evidence="3 6" id="KW-0547">Nucleotide-binding</keyword>
<feature type="domain" description="Protein kinase" evidence="8">
    <location>
        <begin position="255"/>
        <end position="564"/>
    </location>
</feature>
<name>A0A8J8P512_HALGN</name>
<accession>A0A8J8P512</accession>
<keyword evidence="5 6" id="KW-0067">ATP-binding</keyword>
<keyword evidence="2" id="KW-0808">Transferase</keyword>
<gene>
    <name evidence="9" type="ORF">FGO68_gene11686</name>
</gene>
<evidence type="ECO:0000256" key="1">
    <source>
        <dbReference type="ARBA" id="ARBA00022527"/>
    </source>
</evidence>
<evidence type="ECO:0000256" key="2">
    <source>
        <dbReference type="ARBA" id="ARBA00022679"/>
    </source>
</evidence>
<comment type="caution">
    <text evidence="9">The sequence shown here is derived from an EMBL/GenBank/DDBJ whole genome shotgun (WGS) entry which is preliminary data.</text>
</comment>
<dbReference type="PANTHER" id="PTHR24355">
    <property type="entry name" value="G PROTEIN-COUPLED RECEPTOR KINASE/RIBOSOMAL PROTEIN S6 KINASE"/>
    <property type="match status" value="1"/>
</dbReference>
<feature type="region of interest" description="Disordered" evidence="7">
    <location>
        <begin position="1150"/>
        <end position="1195"/>
    </location>
</feature>
<evidence type="ECO:0000256" key="6">
    <source>
        <dbReference type="PROSITE-ProRule" id="PRU10141"/>
    </source>
</evidence>
<feature type="region of interest" description="Disordered" evidence="7">
    <location>
        <begin position="753"/>
        <end position="781"/>
    </location>
</feature>
<dbReference type="SMART" id="SM00220">
    <property type="entry name" value="S_TKc"/>
    <property type="match status" value="1"/>
</dbReference>
<dbReference type="Proteomes" id="UP000785679">
    <property type="component" value="Unassembled WGS sequence"/>
</dbReference>
<evidence type="ECO:0000256" key="3">
    <source>
        <dbReference type="ARBA" id="ARBA00022741"/>
    </source>
</evidence>
<evidence type="ECO:0000256" key="5">
    <source>
        <dbReference type="ARBA" id="ARBA00022840"/>
    </source>
</evidence>
<dbReference type="PANTHER" id="PTHR24355:SF18">
    <property type="entry name" value="G PROTEIN-COUPLED RECEPTOR KINASE"/>
    <property type="match status" value="1"/>
</dbReference>
<evidence type="ECO:0000256" key="7">
    <source>
        <dbReference type="SAM" id="MobiDB-lite"/>
    </source>
</evidence>
<evidence type="ECO:0000256" key="4">
    <source>
        <dbReference type="ARBA" id="ARBA00022777"/>
    </source>
</evidence>
<evidence type="ECO:0000313" key="9">
    <source>
        <dbReference type="EMBL" id="TNV87556.1"/>
    </source>
</evidence>
<evidence type="ECO:0000259" key="8">
    <source>
        <dbReference type="PROSITE" id="PS50011"/>
    </source>
</evidence>
<dbReference type="EMBL" id="RRYP01000359">
    <property type="protein sequence ID" value="TNV87556.1"/>
    <property type="molecule type" value="Genomic_DNA"/>
</dbReference>
<keyword evidence="1" id="KW-0723">Serine/threonine-protein kinase</keyword>
<organism evidence="9 10">
    <name type="scientific">Halteria grandinella</name>
    <dbReference type="NCBI Taxonomy" id="5974"/>
    <lineage>
        <taxon>Eukaryota</taxon>
        <taxon>Sar</taxon>
        <taxon>Alveolata</taxon>
        <taxon>Ciliophora</taxon>
        <taxon>Intramacronucleata</taxon>
        <taxon>Spirotrichea</taxon>
        <taxon>Stichotrichia</taxon>
        <taxon>Sporadotrichida</taxon>
        <taxon>Halteriidae</taxon>
        <taxon>Halteria</taxon>
    </lineage>
</organism>
<dbReference type="Gene3D" id="3.30.200.20">
    <property type="entry name" value="Phosphorylase Kinase, domain 1"/>
    <property type="match status" value="1"/>
</dbReference>
<dbReference type="SUPFAM" id="SSF56112">
    <property type="entry name" value="Protein kinase-like (PK-like)"/>
    <property type="match status" value="1"/>
</dbReference>
<keyword evidence="10" id="KW-1185">Reference proteome</keyword>
<dbReference type="InterPro" id="IPR000719">
    <property type="entry name" value="Prot_kinase_dom"/>
</dbReference>
<reference evidence="9" key="1">
    <citation type="submission" date="2019-06" db="EMBL/GenBank/DDBJ databases">
        <authorList>
            <person name="Zheng W."/>
        </authorList>
    </citation>
    <scope>NUCLEOTIDE SEQUENCE</scope>
    <source>
        <strain evidence="9">QDHG01</strain>
    </source>
</reference>
<dbReference type="InterPro" id="IPR011009">
    <property type="entry name" value="Kinase-like_dom_sf"/>
</dbReference>
<dbReference type="Pfam" id="PF00069">
    <property type="entry name" value="Pkinase"/>
    <property type="match status" value="1"/>
</dbReference>
<protein>
    <recommendedName>
        <fullName evidence="8">Protein kinase domain-containing protein</fullName>
    </recommendedName>
</protein>
<evidence type="ECO:0000313" key="10">
    <source>
        <dbReference type="Proteomes" id="UP000785679"/>
    </source>
</evidence>
<proteinExistence type="predicted"/>
<dbReference type="PROSITE" id="PS00107">
    <property type="entry name" value="PROTEIN_KINASE_ATP"/>
    <property type="match status" value="1"/>
</dbReference>
<dbReference type="GO" id="GO:0004674">
    <property type="term" value="F:protein serine/threonine kinase activity"/>
    <property type="evidence" value="ECO:0007669"/>
    <property type="project" value="UniProtKB-KW"/>
</dbReference>
<dbReference type="AlphaFoldDB" id="A0A8J8P512"/>
<feature type="binding site" evidence="6">
    <location>
        <position position="284"/>
    </location>
    <ligand>
        <name>ATP</name>
        <dbReference type="ChEBI" id="CHEBI:30616"/>
    </ligand>
</feature>
<keyword evidence="4" id="KW-0418">Kinase</keyword>
<sequence length="1195" mass="134173">MQRSTFSHTNSHAQEITGGINIANLKSTFRNSQVYNQGSQYDHSWRIPSTMFVAGNSPNQDTQLSQFRQSEKNQTQKNFNIQWLKPSHQGQPTSPKAKQPLVVDSFGGQTTIPIFTADSSHSHQNTWQGNGAPVKMIRVYVDKDIEFNIPIPAASDQLTCGWLLSEVTRRYIEALTRIKIQGSGQIQKYTRKMIVALKTTDQRESLDYWLTQYDRTLEVLQDGDFLIAHFAKLRETRGPSIDAHNLAAPICKEDFEQIKVIGRGGFSRVVLARKKDTGRLYAVKIMKKARIVREKKLKPILSERSILEMLSVKHPFIIKLHWAFQSRDELFFVMDVCTGGELFYHLSKHKRLSTVERRYSYYYESTLQSKRSMAAGEQYNQFFANESIGSNKHAASIQSDTSNQENAIENFTFIDVPREELEVLRTLKHKTQHQRMMVINPDQIQRRREKSRAANQQDQEILIAEEVMSRNHVIVNATANGPAILQTVSNGSIITFYDESNQSIAQEFMINDGVAMVLPTGQPQTVGAILEVTNDDQLFEKYDEMFPPVQQQRLTIEEVDEDSLKQGGGDTLRSDLSESQKYTEEITKNVSPVQVEKQIVIGNAINFKDNMLFQTLKSPVNMELLAQSAKASNNPLSLMMSSTFQMRTPSNFKASSTIVSPKLSLTAQTPSKDTLVKKSGAFITAVSSTNQTGRKANNTEIKQKSIITQQTQQQQQSISVRESFTKDKHIFSSENSSEHQKIDQHQRTHFYYKHAQQSSSSPRKPVSTLTKKKIPLHTTGSTARVQAKPVYGKQGLPTSHYKAPLQKSTVKSFLKQGVTKNNEEEAFPQVPTTTENNQDDDEYVGSAVKVKDYLNIESQEQQRAMKFNMVPYKSPGQKSTSIQQAYHSVKGNNPVVGQQQQQSFQTFQRLLFQGGTGIRSQMQGSDMSIGDNEHGSSTLQNPQLILNNPAKLYQSINHLGMSMTTNKKIHLDQSSKLALADESANKSSLVIGNHQQQHMSPGSQQSHNLQRRGFFESSFDKSKQGKQAQETHEYLIGSIPHTLQSQVIPQFQATQQKQNVKVQSHQKPAYLRGGGVSSNVFQTPKSSLSSKLFIANATNTQQKPTAAIIGTPNNQSMIGTQQTGSANGRRRQLLGNTQSQLNINVINSGNNGLINNEGQQRKGRDQSTRYSKMSRNAGNSMKANTAKAISSSRIQ</sequence>
<dbReference type="GO" id="GO:0005524">
    <property type="term" value="F:ATP binding"/>
    <property type="evidence" value="ECO:0007669"/>
    <property type="project" value="UniProtKB-UniRule"/>
</dbReference>